<dbReference type="PANTHER" id="PTHR11257:SF13">
    <property type="entry name" value="GEO07322P1"/>
    <property type="match status" value="1"/>
</dbReference>
<dbReference type="Gene3D" id="1.10.2080.10">
    <property type="entry name" value="Insect odorant-binding protein A10/Ejaculatory bulb-specific protein 3"/>
    <property type="match status" value="1"/>
</dbReference>
<dbReference type="PANTHER" id="PTHR11257">
    <property type="entry name" value="CHEMOSENSORY PROTEIN-RELATED"/>
    <property type="match status" value="1"/>
</dbReference>
<organism evidence="2">
    <name type="scientific">Matsumurasca onukii</name>
    <name type="common">Tea green leafhopper</name>
    <name type="synonym">Empoasca onukii</name>
    <dbReference type="NCBI Taxonomy" id="2912585"/>
    <lineage>
        <taxon>Eukaryota</taxon>
        <taxon>Metazoa</taxon>
        <taxon>Ecdysozoa</taxon>
        <taxon>Arthropoda</taxon>
        <taxon>Hexapoda</taxon>
        <taxon>Insecta</taxon>
        <taxon>Pterygota</taxon>
        <taxon>Neoptera</taxon>
        <taxon>Paraneoptera</taxon>
        <taxon>Hemiptera</taxon>
        <taxon>Auchenorrhyncha</taxon>
        <taxon>Membracoidea</taxon>
        <taxon>Cicadellidae</taxon>
        <taxon>Typhlocybinae</taxon>
        <taxon>Empoascini</taxon>
        <taxon>Matsumurasca</taxon>
    </lineage>
</organism>
<reference evidence="2" key="1">
    <citation type="submission" date="2017-07" db="EMBL/GenBank/DDBJ databases">
        <authorList>
            <person name="Sun Z.S."/>
            <person name="Albrecht U."/>
            <person name="Echele G."/>
            <person name="Lee C.C."/>
        </authorList>
    </citation>
    <scope>NUCLEOTIDE SEQUENCE</scope>
</reference>
<dbReference type="AlphaFoldDB" id="A0A343WH02"/>
<accession>A0A343WH02</accession>
<dbReference type="EMBL" id="MF509606">
    <property type="protein sequence ID" value="AWC68026.1"/>
    <property type="molecule type" value="mRNA"/>
</dbReference>
<name>A0A343WH02_MATON</name>
<dbReference type="Pfam" id="PF03392">
    <property type="entry name" value="OS-D"/>
    <property type="match status" value="1"/>
</dbReference>
<feature type="signal peptide" evidence="1">
    <location>
        <begin position="1"/>
        <end position="18"/>
    </location>
</feature>
<protein>
    <submittedName>
        <fullName evidence="2">Chemosensory protein 8</fullName>
    </submittedName>
</protein>
<evidence type="ECO:0000313" key="2">
    <source>
        <dbReference type="EMBL" id="AWC68026.1"/>
    </source>
</evidence>
<proteinExistence type="evidence at transcript level"/>
<dbReference type="InterPro" id="IPR005055">
    <property type="entry name" value="A10/PebIII"/>
</dbReference>
<dbReference type="SUPFAM" id="SSF100910">
    <property type="entry name" value="Chemosensory protein Csp2"/>
    <property type="match status" value="1"/>
</dbReference>
<evidence type="ECO:0000256" key="1">
    <source>
        <dbReference type="SAM" id="SignalP"/>
    </source>
</evidence>
<keyword evidence="1" id="KW-0732">Signal</keyword>
<gene>
    <name evidence="2" type="primary">CSP8</name>
</gene>
<feature type="chain" id="PRO_5016748991" evidence="1">
    <location>
        <begin position="19"/>
        <end position="158"/>
    </location>
</feature>
<dbReference type="InterPro" id="IPR036682">
    <property type="entry name" value="OS_D_A10/PebIII_sf"/>
</dbReference>
<sequence>MKWLVLLCVLLQWERTGAQVRPDPARRSLHRLEKIDVNTMLGNSRIMTNYIKCFMGKGPCSPEARDFRKLIPKLTKTACGDCTPNQKRVIKKIFLFIYNERNSDWQLLQQLFDPKRKFETRICDFMGVTPTAPSNTTLTAELKVKPDKATKMDKKKPS</sequence>